<evidence type="ECO:0000256" key="2">
    <source>
        <dbReference type="ARBA" id="ARBA00022490"/>
    </source>
</evidence>
<keyword evidence="10" id="KW-1185">Reference proteome</keyword>
<dbReference type="Proteomes" id="UP000568556">
    <property type="component" value="Unassembled WGS sequence"/>
</dbReference>
<evidence type="ECO:0000256" key="7">
    <source>
        <dbReference type="SAM" id="MobiDB-lite"/>
    </source>
</evidence>
<keyword evidence="3" id="KW-0399">Innate immunity</keyword>
<dbReference type="InterPro" id="IPR008984">
    <property type="entry name" value="SMAD_FHA_dom_sf"/>
</dbReference>
<dbReference type="SUPFAM" id="SSF49879">
    <property type="entry name" value="SMAD/FHA domain"/>
    <property type="match status" value="1"/>
</dbReference>
<evidence type="ECO:0000256" key="3">
    <source>
        <dbReference type="ARBA" id="ARBA00022588"/>
    </source>
</evidence>
<protein>
    <recommendedName>
        <fullName evidence="6">TRAF-interacting protein with FHA domain-containing protein A</fullName>
    </recommendedName>
</protein>
<feature type="non-terminal residue" evidence="9">
    <location>
        <position position="1"/>
    </location>
</feature>
<reference evidence="9 10" key="1">
    <citation type="submission" date="2019-09" db="EMBL/GenBank/DDBJ databases">
        <title>Bird 10,000 Genomes (B10K) Project - Family phase.</title>
        <authorList>
            <person name="Zhang G."/>
        </authorList>
    </citation>
    <scope>NUCLEOTIDE SEQUENCE [LARGE SCALE GENOMIC DNA]</scope>
    <source>
        <strain evidence="9">B10K-DU-008-62</strain>
        <tissue evidence="9">Mixed tissue sample</tissue>
    </source>
</reference>
<evidence type="ECO:0000313" key="9">
    <source>
        <dbReference type="EMBL" id="NXL62956.1"/>
    </source>
</evidence>
<dbReference type="InterPro" id="IPR033621">
    <property type="entry name" value="TIFA"/>
</dbReference>
<keyword evidence="4" id="KW-0391">Immunity</keyword>
<dbReference type="PANTHER" id="PTHR31266:SF2">
    <property type="entry name" value="TRAF-INTERACTING PROTEIN WITH FHA DOMAIN-CONTAINING PROTEIN A"/>
    <property type="match status" value="1"/>
</dbReference>
<dbReference type="GO" id="GO:0043123">
    <property type="term" value="P:positive regulation of canonical NF-kappaB signal transduction"/>
    <property type="evidence" value="ECO:0007669"/>
    <property type="project" value="InterPro"/>
</dbReference>
<dbReference type="InterPro" id="IPR000253">
    <property type="entry name" value="FHA_dom"/>
</dbReference>
<gene>
    <name evidence="9" type="primary">Tifa</name>
    <name evidence="9" type="ORF">CHOACU_R11249</name>
</gene>
<accession>A0A7L0U7F4</accession>
<evidence type="ECO:0000256" key="4">
    <source>
        <dbReference type="ARBA" id="ARBA00022859"/>
    </source>
</evidence>
<dbReference type="GO" id="GO:0005737">
    <property type="term" value="C:cytoplasm"/>
    <property type="evidence" value="ECO:0007669"/>
    <property type="project" value="UniProtKB-SubCell"/>
</dbReference>
<feature type="domain" description="FHA" evidence="8">
    <location>
        <begin position="49"/>
        <end position="121"/>
    </location>
</feature>
<evidence type="ECO:0000256" key="6">
    <source>
        <dbReference type="ARBA" id="ARBA00040160"/>
    </source>
</evidence>
<keyword evidence="2" id="KW-0963">Cytoplasm</keyword>
<proteinExistence type="inferred from homology"/>
<dbReference type="GO" id="GO:0045087">
    <property type="term" value="P:innate immune response"/>
    <property type="evidence" value="ECO:0007669"/>
    <property type="project" value="UniProtKB-KW"/>
</dbReference>
<comment type="subcellular location">
    <subcellularLocation>
        <location evidence="1">Cytoplasm</location>
    </subcellularLocation>
</comment>
<comment type="caution">
    <text evidence="9">The sequence shown here is derived from an EMBL/GenBank/DDBJ whole genome shotgun (WGS) entry which is preliminary data.</text>
</comment>
<evidence type="ECO:0000313" key="10">
    <source>
        <dbReference type="Proteomes" id="UP000568556"/>
    </source>
</evidence>
<sequence>MTSFEEAETEETVTCLHMTFYHPYQDSKMVFRCLNFCKRERVRADEVARFGRDSSVCHYKLMDTRVSRIQFSLQFYRKLNSSEFCFEIKNMSKKTKLMVDQTELGYLNKIDLPWRCIICFGDYQVLAEIQEGESMDYFETHFHLAEVPVVQERHLPSLQPVPENCISPSSFPSQGKSPMEMDENES</sequence>
<feature type="non-terminal residue" evidence="9">
    <location>
        <position position="186"/>
    </location>
</feature>
<evidence type="ECO:0000259" key="8">
    <source>
        <dbReference type="Pfam" id="PF00498"/>
    </source>
</evidence>
<comment type="similarity">
    <text evidence="5">Belongs to the TIFA family.</text>
</comment>
<dbReference type="Pfam" id="PF00498">
    <property type="entry name" value="FHA"/>
    <property type="match status" value="1"/>
</dbReference>
<feature type="compositionally biased region" description="Polar residues" evidence="7">
    <location>
        <begin position="166"/>
        <end position="176"/>
    </location>
</feature>
<dbReference type="PANTHER" id="PTHR31266">
    <property type="entry name" value="TRAF-INTERACTING PROTEIN WITH FHA DOMAIN-CONTAINING PROTEIN A FAMILY MEMBER"/>
    <property type="match status" value="1"/>
</dbReference>
<dbReference type="CDD" id="cd22714">
    <property type="entry name" value="FHA_TIFA"/>
    <property type="match status" value="1"/>
</dbReference>
<dbReference type="AlphaFoldDB" id="A0A7L0U7F4"/>
<feature type="region of interest" description="Disordered" evidence="7">
    <location>
        <begin position="160"/>
        <end position="186"/>
    </location>
</feature>
<organism evidence="9 10">
    <name type="scientific">Chordeiles acutipennis</name>
    <name type="common">Lesser nighthawk</name>
    <name type="synonym">Caprimulgus acutipennis</name>
    <dbReference type="NCBI Taxonomy" id="118183"/>
    <lineage>
        <taxon>Eukaryota</taxon>
        <taxon>Metazoa</taxon>
        <taxon>Chordata</taxon>
        <taxon>Craniata</taxon>
        <taxon>Vertebrata</taxon>
        <taxon>Euteleostomi</taxon>
        <taxon>Archelosauria</taxon>
        <taxon>Archosauria</taxon>
        <taxon>Dinosauria</taxon>
        <taxon>Saurischia</taxon>
        <taxon>Theropoda</taxon>
        <taxon>Coelurosauria</taxon>
        <taxon>Aves</taxon>
        <taxon>Neognathae</taxon>
        <taxon>Neoaves</taxon>
        <taxon>Strisores</taxon>
        <taxon>Caprimulgiformes</taxon>
        <taxon>Caprimulgidae</taxon>
        <taxon>Chordeilinae</taxon>
        <taxon>Chordeiles</taxon>
    </lineage>
</organism>
<evidence type="ECO:0000256" key="1">
    <source>
        <dbReference type="ARBA" id="ARBA00004496"/>
    </source>
</evidence>
<name>A0A7L0U7F4_CHOAC</name>
<dbReference type="OrthoDB" id="9893545at2759"/>
<evidence type="ECO:0000256" key="5">
    <source>
        <dbReference type="ARBA" id="ARBA00038199"/>
    </source>
</evidence>
<dbReference type="EMBL" id="VXAQ01000633">
    <property type="protein sequence ID" value="NXL62956.1"/>
    <property type="molecule type" value="Genomic_DNA"/>
</dbReference>